<evidence type="ECO:0000256" key="2">
    <source>
        <dbReference type="ARBA" id="ARBA00023157"/>
    </source>
</evidence>
<feature type="chain" id="PRO_5047547700" evidence="3">
    <location>
        <begin position="24"/>
        <end position="266"/>
    </location>
</feature>
<accession>A0ABY4CDI9</accession>
<dbReference type="PANTHER" id="PTHR24276:SF98">
    <property type="entry name" value="FI18310P1-RELATED"/>
    <property type="match status" value="1"/>
</dbReference>
<organism evidence="5 6">
    <name type="scientific">Bdellovibrio reynosensis</name>
    <dbReference type="NCBI Taxonomy" id="2835041"/>
    <lineage>
        <taxon>Bacteria</taxon>
        <taxon>Pseudomonadati</taxon>
        <taxon>Bdellovibrionota</taxon>
        <taxon>Bdellovibrionia</taxon>
        <taxon>Bdellovibrionales</taxon>
        <taxon>Pseudobdellovibrionaceae</taxon>
        <taxon>Bdellovibrio</taxon>
    </lineage>
</organism>
<feature type="domain" description="Peptidase S1" evidence="4">
    <location>
        <begin position="35"/>
        <end position="263"/>
    </location>
</feature>
<evidence type="ECO:0000259" key="4">
    <source>
        <dbReference type="PROSITE" id="PS50240"/>
    </source>
</evidence>
<gene>
    <name evidence="5" type="ORF">MNR06_01380</name>
</gene>
<keyword evidence="5" id="KW-0378">Hydrolase</keyword>
<dbReference type="Pfam" id="PF00089">
    <property type="entry name" value="Trypsin"/>
    <property type="match status" value="1"/>
</dbReference>
<comment type="similarity">
    <text evidence="1">Belongs to the peptidase S1 family.</text>
</comment>
<keyword evidence="2" id="KW-1015">Disulfide bond</keyword>
<dbReference type="GO" id="GO:0006508">
    <property type="term" value="P:proteolysis"/>
    <property type="evidence" value="ECO:0007669"/>
    <property type="project" value="UniProtKB-KW"/>
</dbReference>
<dbReference type="InterPro" id="IPR009003">
    <property type="entry name" value="Peptidase_S1_PA"/>
</dbReference>
<keyword evidence="3" id="KW-0732">Signal</keyword>
<dbReference type="PRINTS" id="PR00722">
    <property type="entry name" value="CHYMOTRYPSIN"/>
</dbReference>
<evidence type="ECO:0000313" key="6">
    <source>
        <dbReference type="Proteomes" id="UP000830116"/>
    </source>
</evidence>
<dbReference type="SUPFAM" id="SSF50494">
    <property type="entry name" value="Trypsin-like serine proteases"/>
    <property type="match status" value="1"/>
</dbReference>
<dbReference type="PROSITE" id="PS50240">
    <property type="entry name" value="TRYPSIN_DOM"/>
    <property type="match status" value="1"/>
</dbReference>
<sequence length="266" mass="27977">MLKKLSVLLIATAMLTACSEQNASQVELSGDQAGVIGGDLVASGSKIAASTVGLYDSGSGSLCTGTLIGPNLVLTAAHCITPNSNKLIVYFGKDLKNNPDSALIRKSDDAIVHEKYNPERGEDTYDIALVSYEGTTPAGFVPAPLLGNFSQVQKGTKVHVAGFGLNWAWGVKKGAGVLRTTELKVKKSLYGSTEIMLDQSLRKGICSGDSGGPAYLEINGKLHLLGVASRGDSLPIPLTPDCFILSIFTRVDAHADWISKNADILN</sequence>
<dbReference type="GO" id="GO:0008233">
    <property type="term" value="F:peptidase activity"/>
    <property type="evidence" value="ECO:0007669"/>
    <property type="project" value="UniProtKB-KW"/>
</dbReference>
<dbReference type="PROSITE" id="PS51257">
    <property type="entry name" value="PROKAR_LIPOPROTEIN"/>
    <property type="match status" value="1"/>
</dbReference>
<name>A0ABY4CDI9_9BACT</name>
<dbReference type="SMART" id="SM00020">
    <property type="entry name" value="Tryp_SPc"/>
    <property type="match status" value="1"/>
</dbReference>
<evidence type="ECO:0000256" key="1">
    <source>
        <dbReference type="ARBA" id="ARBA00007664"/>
    </source>
</evidence>
<protein>
    <submittedName>
        <fullName evidence="5">Serine protease</fullName>
    </submittedName>
</protein>
<proteinExistence type="inferred from homology"/>
<feature type="signal peptide" evidence="3">
    <location>
        <begin position="1"/>
        <end position="23"/>
    </location>
</feature>
<dbReference type="InterPro" id="IPR043504">
    <property type="entry name" value="Peptidase_S1_PA_chymotrypsin"/>
</dbReference>
<dbReference type="PROSITE" id="PS00134">
    <property type="entry name" value="TRYPSIN_HIS"/>
    <property type="match status" value="1"/>
</dbReference>
<dbReference type="InterPro" id="IPR001314">
    <property type="entry name" value="Peptidase_S1A"/>
</dbReference>
<evidence type="ECO:0000256" key="3">
    <source>
        <dbReference type="SAM" id="SignalP"/>
    </source>
</evidence>
<evidence type="ECO:0000313" key="5">
    <source>
        <dbReference type="EMBL" id="UOF01603.1"/>
    </source>
</evidence>
<dbReference type="InterPro" id="IPR050430">
    <property type="entry name" value="Peptidase_S1"/>
</dbReference>
<dbReference type="Proteomes" id="UP000830116">
    <property type="component" value="Chromosome"/>
</dbReference>
<dbReference type="Gene3D" id="2.40.10.10">
    <property type="entry name" value="Trypsin-like serine proteases"/>
    <property type="match status" value="1"/>
</dbReference>
<dbReference type="EMBL" id="CP093442">
    <property type="protein sequence ID" value="UOF01603.1"/>
    <property type="molecule type" value="Genomic_DNA"/>
</dbReference>
<dbReference type="InterPro" id="IPR001254">
    <property type="entry name" value="Trypsin_dom"/>
</dbReference>
<keyword evidence="6" id="KW-1185">Reference proteome</keyword>
<dbReference type="RefSeq" id="WP_243538109.1">
    <property type="nucleotide sequence ID" value="NZ_CP093442.1"/>
</dbReference>
<dbReference type="PANTHER" id="PTHR24276">
    <property type="entry name" value="POLYSERASE-RELATED"/>
    <property type="match status" value="1"/>
</dbReference>
<reference evidence="5" key="1">
    <citation type="submission" date="2022-03" db="EMBL/GenBank/DDBJ databases">
        <title>Genome Identification and Characterization of new species Bdellovibrio reynosense LBG001 sp. nov. from a Mexico soil sample.</title>
        <authorList>
            <person name="Camilli A."/>
            <person name="Ajao Y."/>
            <person name="Guo X."/>
        </authorList>
    </citation>
    <scope>NUCLEOTIDE SEQUENCE</scope>
    <source>
        <strain evidence="5">LBG001</strain>
    </source>
</reference>
<keyword evidence="5" id="KW-0645">Protease</keyword>
<dbReference type="InterPro" id="IPR018114">
    <property type="entry name" value="TRYPSIN_HIS"/>
</dbReference>